<dbReference type="PANTHER" id="PTHR21666">
    <property type="entry name" value="PEPTIDASE-RELATED"/>
    <property type="match status" value="1"/>
</dbReference>
<feature type="compositionally biased region" description="Polar residues" evidence="2">
    <location>
        <begin position="135"/>
        <end position="159"/>
    </location>
</feature>
<dbReference type="PANTHER" id="PTHR21666:SF270">
    <property type="entry name" value="MUREIN HYDROLASE ACTIVATOR ENVC"/>
    <property type="match status" value="1"/>
</dbReference>
<keyword evidence="1" id="KW-0175">Coiled coil</keyword>
<protein>
    <submittedName>
        <fullName evidence="5">Peptidase M23B</fullName>
    </submittedName>
</protein>
<evidence type="ECO:0000256" key="2">
    <source>
        <dbReference type="SAM" id="MobiDB-lite"/>
    </source>
</evidence>
<keyword evidence="3" id="KW-0812">Transmembrane</keyword>
<feature type="domain" description="M23ase beta-sheet core" evidence="4">
    <location>
        <begin position="200"/>
        <end position="294"/>
    </location>
</feature>
<proteinExistence type="predicted"/>
<dbReference type="AlphaFoldDB" id="A0A094W9E5"/>
<reference evidence="5 6" key="1">
    <citation type="submission" date="2014-06" db="EMBL/GenBank/DDBJ databases">
        <title>Draft genome sequence of iron oxidizing acidophile Leptospirillum ferriphilum DSM14647.</title>
        <authorList>
            <person name="Cardenas J.P."/>
            <person name="Lazcano M."/>
            <person name="Ossandon F.J."/>
            <person name="Corbett M."/>
            <person name="Holmes D.S."/>
            <person name="Watkin E."/>
        </authorList>
    </citation>
    <scope>NUCLEOTIDE SEQUENCE [LARGE SCALE GENOMIC DNA]</scope>
    <source>
        <strain evidence="5 6">DSM 14647</strain>
    </source>
</reference>
<dbReference type="InterPro" id="IPR050570">
    <property type="entry name" value="Cell_wall_metabolism_enzyme"/>
</dbReference>
<feature type="region of interest" description="Disordered" evidence="2">
    <location>
        <begin position="100"/>
        <end position="163"/>
    </location>
</feature>
<keyword evidence="3" id="KW-0472">Membrane</keyword>
<feature type="compositionally biased region" description="Pro residues" evidence="2">
    <location>
        <begin position="121"/>
        <end position="130"/>
    </location>
</feature>
<comment type="caution">
    <text evidence="5">The sequence shown here is derived from an EMBL/GenBank/DDBJ whole genome shotgun (WGS) entry which is preliminary data.</text>
</comment>
<dbReference type="RefSeq" id="WP_052157943.1">
    <property type="nucleotide sequence ID" value="NZ_JBPKCJ010000003.1"/>
</dbReference>
<accession>A0A094W9E5</accession>
<dbReference type="InterPro" id="IPR011055">
    <property type="entry name" value="Dup_hybrid_motif"/>
</dbReference>
<dbReference type="Proteomes" id="UP000029452">
    <property type="component" value="Unassembled WGS sequence"/>
</dbReference>
<feature type="transmembrane region" description="Helical" evidence="3">
    <location>
        <begin position="27"/>
        <end position="51"/>
    </location>
</feature>
<name>A0A094W9E5_9BACT</name>
<dbReference type="SUPFAM" id="SSF51261">
    <property type="entry name" value="Duplicated hybrid motif"/>
    <property type="match status" value="1"/>
</dbReference>
<evidence type="ECO:0000256" key="3">
    <source>
        <dbReference type="SAM" id="Phobius"/>
    </source>
</evidence>
<evidence type="ECO:0000313" key="5">
    <source>
        <dbReference type="EMBL" id="KGA93110.1"/>
    </source>
</evidence>
<evidence type="ECO:0000259" key="4">
    <source>
        <dbReference type="Pfam" id="PF01551"/>
    </source>
</evidence>
<dbReference type="EMBL" id="JPGK01000008">
    <property type="protein sequence ID" value="KGA93110.1"/>
    <property type="molecule type" value="Genomic_DNA"/>
</dbReference>
<keyword evidence="3" id="KW-1133">Transmembrane helix</keyword>
<dbReference type="Pfam" id="PF01551">
    <property type="entry name" value="Peptidase_M23"/>
    <property type="match status" value="1"/>
</dbReference>
<sequence>MKVKKTVTVTFMSGPTEKAKQWTFPRWLFHAFFVLGVLLVIGGISLVFFYVHEAQQLVTYRRLIRETAAQKTHLDTYRKQLEKLEAQLSEVNLLDGQIRQMTSGQEGGPPSSPTENILSPASPPALPAPAPNSSEHPQTSSSGNPPSEGRSTQTSSSPETKGIRFFLPPEQGFGWTFPLSGWETSPFGKRKSPLGDGEEFHTGLDIAQSEGARVIAAAGGSVLEVGKVEDYGRYVLLYHGRGVTTLYAHLGEILVHAGDLVDRGTPIGFVGMSGLTNGPHLHFEVRYFGVPVDPATIMGEPDARTFQGVTVDSRNQ</sequence>
<evidence type="ECO:0000313" key="6">
    <source>
        <dbReference type="Proteomes" id="UP000029452"/>
    </source>
</evidence>
<dbReference type="Gene3D" id="2.70.70.10">
    <property type="entry name" value="Glucose Permease (Domain IIA)"/>
    <property type="match status" value="1"/>
</dbReference>
<dbReference type="PATRIC" id="fig|178606.4.peg.2059"/>
<dbReference type="InterPro" id="IPR016047">
    <property type="entry name" value="M23ase_b-sheet_dom"/>
</dbReference>
<dbReference type="GO" id="GO:0004222">
    <property type="term" value="F:metalloendopeptidase activity"/>
    <property type="evidence" value="ECO:0007669"/>
    <property type="project" value="TreeGrafter"/>
</dbReference>
<organism evidence="5 6">
    <name type="scientific">Leptospirillum ferriphilum</name>
    <dbReference type="NCBI Taxonomy" id="178606"/>
    <lineage>
        <taxon>Bacteria</taxon>
        <taxon>Pseudomonadati</taxon>
        <taxon>Nitrospirota</taxon>
        <taxon>Nitrospiria</taxon>
        <taxon>Nitrospirales</taxon>
        <taxon>Nitrospiraceae</taxon>
        <taxon>Leptospirillum</taxon>
    </lineage>
</organism>
<gene>
    <name evidence="5" type="ORF">LptCag_1805</name>
</gene>
<evidence type="ECO:0000256" key="1">
    <source>
        <dbReference type="SAM" id="Coils"/>
    </source>
</evidence>
<feature type="coiled-coil region" evidence="1">
    <location>
        <begin position="67"/>
        <end position="94"/>
    </location>
</feature>
<dbReference type="CDD" id="cd12797">
    <property type="entry name" value="M23_peptidase"/>
    <property type="match status" value="1"/>
</dbReference>